<name>A0A0E9QJ60_ANGAN</name>
<dbReference type="AlphaFoldDB" id="A0A0E9QJ60"/>
<reference evidence="1" key="1">
    <citation type="submission" date="2014-11" db="EMBL/GenBank/DDBJ databases">
        <authorList>
            <person name="Amaro Gonzalez C."/>
        </authorList>
    </citation>
    <scope>NUCLEOTIDE SEQUENCE</scope>
</reference>
<proteinExistence type="predicted"/>
<protein>
    <submittedName>
        <fullName evidence="1">Uncharacterized protein</fullName>
    </submittedName>
</protein>
<dbReference type="EMBL" id="GBXM01091656">
    <property type="protein sequence ID" value="JAH16921.1"/>
    <property type="molecule type" value="Transcribed_RNA"/>
</dbReference>
<reference evidence="1" key="2">
    <citation type="journal article" date="2015" name="Fish Shellfish Immunol.">
        <title>Early steps in the European eel (Anguilla anguilla)-Vibrio vulnificus interaction in the gills: Role of the RtxA13 toxin.</title>
        <authorList>
            <person name="Callol A."/>
            <person name="Pajuelo D."/>
            <person name="Ebbesson L."/>
            <person name="Teles M."/>
            <person name="MacKenzie S."/>
            <person name="Amaro C."/>
        </authorList>
    </citation>
    <scope>NUCLEOTIDE SEQUENCE</scope>
</reference>
<accession>A0A0E9QJ60</accession>
<evidence type="ECO:0000313" key="1">
    <source>
        <dbReference type="EMBL" id="JAH16921.1"/>
    </source>
</evidence>
<sequence>MIRQWTGVRFFPKFISFSFIVVIGL</sequence>
<organism evidence="1">
    <name type="scientific">Anguilla anguilla</name>
    <name type="common">European freshwater eel</name>
    <name type="synonym">Muraena anguilla</name>
    <dbReference type="NCBI Taxonomy" id="7936"/>
    <lineage>
        <taxon>Eukaryota</taxon>
        <taxon>Metazoa</taxon>
        <taxon>Chordata</taxon>
        <taxon>Craniata</taxon>
        <taxon>Vertebrata</taxon>
        <taxon>Euteleostomi</taxon>
        <taxon>Actinopterygii</taxon>
        <taxon>Neopterygii</taxon>
        <taxon>Teleostei</taxon>
        <taxon>Anguilliformes</taxon>
        <taxon>Anguillidae</taxon>
        <taxon>Anguilla</taxon>
    </lineage>
</organism>